<keyword evidence="2" id="KW-0472">Membrane</keyword>
<evidence type="ECO:0000313" key="4">
    <source>
        <dbReference type="EMBL" id="KAF4583078.1"/>
    </source>
</evidence>
<dbReference type="SUPFAM" id="SSF53474">
    <property type="entry name" value="alpha/beta-Hydrolases"/>
    <property type="match status" value="1"/>
</dbReference>
<dbReference type="Proteomes" id="UP000562929">
    <property type="component" value="Unassembled WGS sequence"/>
</dbReference>
<evidence type="ECO:0000256" key="2">
    <source>
        <dbReference type="SAM" id="Phobius"/>
    </source>
</evidence>
<proteinExistence type="predicted"/>
<organism evidence="4 5">
    <name type="scientific">Ophiocordyceps camponoti-floridani</name>
    <dbReference type="NCBI Taxonomy" id="2030778"/>
    <lineage>
        <taxon>Eukaryota</taxon>
        <taxon>Fungi</taxon>
        <taxon>Dikarya</taxon>
        <taxon>Ascomycota</taxon>
        <taxon>Pezizomycotina</taxon>
        <taxon>Sordariomycetes</taxon>
        <taxon>Hypocreomycetidae</taxon>
        <taxon>Hypocreales</taxon>
        <taxon>Ophiocordycipitaceae</taxon>
        <taxon>Ophiocordyceps</taxon>
    </lineage>
</organism>
<keyword evidence="2" id="KW-0812">Transmembrane</keyword>
<evidence type="ECO:0000259" key="3">
    <source>
        <dbReference type="Pfam" id="PF07859"/>
    </source>
</evidence>
<reference evidence="4 5" key="1">
    <citation type="journal article" date="2020" name="G3 (Bethesda)">
        <title>Genetic Underpinnings of Host Manipulation by Ophiocordyceps as Revealed by Comparative Transcriptomics.</title>
        <authorList>
            <person name="Will I."/>
            <person name="Das B."/>
            <person name="Trinh T."/>
            <person name="Brachmann A."/>
            <person name="Ohm R.A."/>
            <person name="de Bekker C."/>
        </authorList>
    </citation>
    <scope>NUCLEOTIDE SEQUENCE [LARGE SCALE GENOMIC DNA]</scope>
    <source>
        <strain evidence="4 5">EC05</strain>
    </source>
</reference>
<keyword evidence="1 4" id="KW-0378">Hydrolase</keyword>
<dbReference type="InterPro" id="IPR050300">
    <property type="entry name" value="GDXG_lipolytic_enzyme"/>
</dbReference>
<accession>A0A8H4Q2V6</accession>
<dbReference type="InterPro" id="IPR029058">
    <property type="entry name" value="AB_hydrolase_fold"/>
</dbReference>
<protein>
    <submittedName>
        <fullName evidence="4">Alpha/beta hydrolase fold protein</fullName>
    </submittedName>
</protein>
<gene>
    <name evidence="4" type="ORF">GQ602_006222</name>
</gene>
<dbReference type="PANTHER" id="PTHR48081:SF31">
    <property type="entry name" value="STERYL ACETYL HYDROLASE MUG81-RELATED"/>
    <property type="match status" value="1"/>
</dbReference>
<keyword evidence="5" id="KW-1185">Reference proteome</keyword>
<evidence type="ECO:0000313" key="5">
    <source>
        <dbReference type="Proteomes" id="UP000562929"/>
    </source>
</evidence>
<sequence length="394" mass="43410">MQEQQEQRKQQQQPRLTATEKLMLIIRILTLAPLKLPFYAAKYALFAIRNRLPLRPYLGCAAIRFWLNDFSARELQYIQPGTQATYEDWARKKQKNKAKVGSSSADQQRIEPDVQPLADDGAILWIGNRKKASKVVLFFHGGGFCVPANPGHFEWCWNAYVQTGVEAGVEVAVAFLRYSLSPGANFPVQLRQQVAALKSVLESGIGPGDIIIGGDSAGGNLVTQLLGHILHPHSDVEAVELSGPLSGAFAVSPWLFWCDPKSQTYRTNEANDMLVATSLDKLALSFFGNRDEMRAAEGGDNGWVAPLHVDASWFTGINGIVSTVYVTVGKREVLLEDARGLTKRLEMAGCEVRLDEADDEAHDFIYLEGAMGEVGDATRRMKDWFGGVIRGISG</sequence>
<dbReference type="Gene3D" id="3.40.50.1820">
    <property type="entry name" value="alpha/beta hydrolase"/>
    <property type="match status" value="1"/>
</dbReference>
<name>A0A8H4Q2V6_9HYPO</name>
<dbReference type="AlphaFoldDB" id="A0A8H4Q2V6"/>
<feature type="domain" description="Alpha/beta hydrolase fold-3" evidence="3">
    <location>
        <begin position="136"/>
        <end position="365"/>
    </location>
</feature>
<dbReference type="GO" id="GO:0016787">
    <property type="term" value="F:hydrolase activity"/>
    <property type="evidence" value="ECO:0007669"/>
    <property type="project" value="UniProtKB-KW"/>
</dbReference>
<dbReference type="PANTHER" id="PTHR48081">
    <property type="entry name" value="AB HYDROLASE SUPERFAMILY PROTEIN C4A8.06C"/>
    <property type="match status" value="1"/>
</dbReference>
<dbReference type="Pfam" id="PF07859">
    <property type="entry name" value="Abhydrolase_3"/>
    <property type="match status" value="1"/>
</dbReference>
<dbReference type="OrthoDB" id="2152029at2759"/>
<dbReference type="InterPro" id="IPR013094">
    <property type="entry name" value="AB_hydrolase_3"/>
</dbReference>
<dbReference type="EMBL" id="JAACLJ010000007">
    <property type="protein sequence ID" value="KAF4583078.1"/>
    <property type="molecule type" value="Genomic_DNA"/>
</dbReference>
<feature type="transmembrane region" description="Helical" evidence="2">
    <location>
        <begin position="21"/>
        <end position="41"/>
    </location>
</feature>
<keyword evidence="2" id="KW-1133">Transmembrane helix</keyword>
<evidence type="ECO:0000256" key="1">
    <source>
        <dbReference type="ARBA" id="ARBA00022801"/>
    </source>
</evidence>
<comment type="caution">
    <text evidence="4">The sequence shown here is derived from an EMBL/GenBank/DDBJ whole genome shotgun (WGS) entry which is preliminary data.</text>
</comment>